<comment type="caution">
    <text evidence="1">The sequence shown here is derived from an EMBL/GenBank/DDBJ whole genome shotgun (WGS) entry which is preliminary data.</text>
</comment>
<evidence type="ECO:0000313" key="2">
    <source>
        <dbReference type="Proteomes" id="UP001500064"/>
    </source>
</evidence>
<keyword evidence="2" id="KW-1185">Reference proteome</keyword>
<evidence type="ECO:0000313" key="1">
    <source>
        <dbReference type="EMBL" id="GAA1665387.1"/>
    </source>
</evidence>
<sequence length="186" mass="19737">MEVRVGRRGAGRVGSVNEHAISPQTGILGDAFACDCGVLLGGRMVAELHAADNGLCSACLGTTREEPAAGLTRPCTSCAGSGRRKEQVHWQLAYAEAEHLITMTVVRGVVAGFDGPFRLSEIADTVRSGLGLPTGRLPVGPRVRDLLLQLQAAGEITMLSAPDEMVGTDMVLYRDPQWQRARTLGL</sequence>
<organism evidence="1 2">
    <name type="scientific">Nonomuraea maheshkhaliensis</name>
    <dbReference type="NCBI Taxonomy" id="419590"/>
    <lineage>
        <taxon>Bacteria</taxon>
        <taxon>Bacillati</taxon>
        <taxon>Actinomycetota</taxon>
        <taxon>Actinomycetes</taxon>
        <taxon>Streptosporangiales</taxon>
        <taxon>Streptosporangiaceae</taxon>
        <taxon>Nonomuraea</taxon>
    </lineage>
</organism>
<reference evidence="1 2" key="1">
    <citation type="journal article" date="2019" name="Int. J. Syst. Evol. Microbiol.">
        <title>The Global Catalogue of Microorganisms (GCM) 10K type strain sequencing project: providing services to taxonomists for standard genome sequencing and annotation.</title>
        <authorList>
            <consortium name="The Broad Institute Genomics Platform"/>
            <consortium name="The Broad Institute Genome Sequencing Center for Infectious Disease"/>
            <person name="Wu L."/>
            <person name="Ma J."/>
        </authorList>
    </citation>
    <scope>NUCLEOTIDE SEQUENCE [LARGE SCALE GENOMIC DNA]</scope>
    <source>
        <strain evidence="1 2">JCM 13929</strain>
    </source>
</reference>
<dbReference type="EMBL" id="BAAAMU010000073">
    <property type="protein sequence ID" value="GAA1665387.1"/>
    <property type="molecule type" value="Genomic_DNA"/>
</dbReference>
<proteinExistence type="predicted"/>
<name>A0ABN2G4V4_9ACTN</name>
<protein>
    <submittedName>
        <fullName evidence="1">Uncharacterized protein</fullName>
    </submittedName>
</protein>
<gene>
    <name evidence="1" type="ORF">GCM10009733_073820</name>
</gene>
<accession>A0ABN2G4V4</accession>
<dbReference type="Proteomes" id="UP001500064">
    <property type="component" value="Unassembled WGS sequence"/>
</dbReference>